<evidence type="ECO:0000256" key="11">
    <source>
        <dbReference type="ARBA" id="ARBA00023159"/>
    </source>
</evidence>
<dbReference type="GO" id="GO:0043565">
    <property type="term" value="F:sequence-specific DNA binding"/>
    <property type="evidence" value="ECO:0007669"/>
    <property type="project" value="InterPro"/>
</dbReference>
<dbReference type="InterPro" id="IPR018060">
    <property type="entry name" value="HTH_AraC"/>
</dbReference>
<keyword evidence="7" id="KW-0227">DNA damage</keyword>
<dbReference type="Pfam" id="PF02805">
    <property type="entry name" value="Ada_Zn_binding"/>
    <property type="match status" value="1"/>
</dbReference>
<dbReference type="Gene3D" id="3.40.10.10">
    <property type="entry name" value="DNA Methylphosphotriester Repair Domain"/>
    <property type="match status" value="1"/>
</dbReference>
<dbReference type="GO" id="GO:0008725">
    <property type="term" value="F:DNA-3-methyladenine glycosylase activity"/>
    <property type="evidence" value="ECO:0007669"/>
    <property type="project" value="TreeGrafter"/>
</dbReference>
<dbReference type="CDD" id="cd00056">
    <property type="entry name" value="ENDO3c"/>
    <property type="match status" value="1"/>
</dbReference>
<keyword evidence="12" id="KW-0804">Transcription</keyword>
<evidence type="ECO:0000313" key="15">
    <source>
        <dbReference type="EMBL" id="AWM76871.1"/>
    </source>
</evidence>
<dbReference type="SMART" id="SM01009">
    <property type="entry name" value="AlkA_N"/>
    <property type="match status" value="1"/>
</dbReference>
<dbReference type="GO" id="GO:0003700">
    <property type="term" value="F:DNA-binding transcription factor activity"/>
    <property type="evidence" value="ECO:0007669"/>
    <property type="project" value="InterPro"/>
</dbReference>
<dbReference type="GO" id="GO:0043916">
    <property type="term" value="F:DNA-7-methylguanine glycosylase activity"/>
    <property type="evidence" value="ECO:0007669"/>
    <property type="project" value="TreeGrafter"/>
</dbReference>
<keyword evidence="8" id="KW-0862">Zinc</keyword>
<dbReference type="InterPro" id="IPR018062">
    <property type="entry name" value="HTH_AraC-typ_CS"/>
</dbReference>
<evidence type="ECO:0000256" key="12">
    <source>
        <dbReference type="ARBA" id="ARBA00023163"/>
    </source>
</evidence>
<dbReference type="OrthoDB" id="9802228at2"/>
<dbReference type="Proteomes" id="UP000247763">
    <property type="component" value="Chromosome"/>
</dbReference>
<evidence type="ECO:0000256" key="3">
    <source>
        <dbReference type="ARBA" id="ARBA00012000"/>
    </source>
</evidence>
<comment type="catalytic activity">
    <reaction evidence="1">
        <text>Hydrolysis of alkylated DNA, releasing 3-methyladenine, 3-methylguanine, 7-methylguanine and 7-methyladenine.</text>
        <dbReference type="EC" id="3.2.2.21"/>
    </reaction>
</comment>
<evidence type="ECO:0000256" key="9">
    <source>
        <dbReference type="ARBA" id="ARBA00023015"/>
    </source>
</evidence>
<keyword evidence="16" id="KW-1185">Reference proteome</keyword>
<dbReference type="SUPFAM" id="SSF46689">
    <property type="entry name" value="Homeodomain-like"/>
    <property type="match status" value="1"/>
</dbReference>
<dbReference type="GO" id="GO:0006307">
    <property type="term" value="P:DNA alkylation repair"/>
    <property type="evidence" value="ECO:0007669"/>
    <property type="project" value="TreeGrafter"/>
</dbReference>
<evidence type="ECO:0000256" key="8">
    <source>
        <dbReference type="ARBA" id="ARBA00022833"/>
    </source>
</evidence>
<dbReference type="SUPFAM" id="SSF55945">
    <property type="entry name" value="TATA-box binding protein-like"/>
    <property type="match status" value="1"/>
</dbReference>
<keyword evidence="10" id="KW-0238">DNA-binding</keyword>
<dbReference type="GO" id="GO:0005737">
    <property type="term" value="C:cytoplasm"/>
    <property type="evidence" value="ECO:0007669"/>
    <property type="project" value="TreeGrafter"/>
</dbReference>
<dbReference type="InterPro" id="IPR011257">
    <property type="entry name" value="DNA_glycosylase"/>
</dbReference>
<evidence type="ECO:0000256" key="2">
    <source>
        <dbReference type="ARBA" id="ARBA00001947"/>
    </source>
</evidence>
<dbReference type="SUPFAM" id="SSF57884">
    <property type="entry name" value="Ada DNA repair protein, N-terminal domain (N-Ada 10)"/>
    <property type="match status" value="1"/>
</dbReference>
<dbReference type="EMBL" id="CP029479">
    <property type="protein sequence ID" value="AWM76871.1"/>
    <property type="molecule type" value="Genomic_DNA"/>
</dbReference>
<dbReference type="AlphaFoldDB" id="A0A2Z3HU19"/>
<dbReference type="InterPro" id="IPR003265">
    <property type="entry name" value="HhH-GPD_domain"/>
</dbReference>
<dbReference type="SMART" id="SM00342">
    <property type="entry name" value="HTH_ARAC"/>
    <property type="match status" value="1"/>
</dbReference>
<accession>A0A2Z3HU19</accession>
<dbReference type="InterPro" id="IPR009057">
    <property type="entry name" value="Homeodomain-like_sf"/>
</dbReference>
<dbReference type="Gene3D" id="1.10.340.30">
    <property type="entry name" value="Hypothetical protein, domain 2"/>
    <property type="match status" value="1"/>
</dbReference>
<dbReference type="GO" id="GO:0032259">
    <property type="term" value="P:methylation"/>
    <property type="evidence" value="ECO:0007669"/>
    <property type="project" value="UniProtKB-KW"/>
</dbReference>
<dbReference type="Gene3D" id="1.10.1670.10">
    <property type="entry name" value="Helix-hairpin-Helix base-excision DNA repair enzymes (C-terminal)"/>
    <property type="match status" value="1"/>
</dbReference>
<dbReference type="PANTHER" id="PTHR43003">
    <property type="entry name" value="DNA-3-METHYLADENINE GLYCOSYLASE"/>
    <property type="match status" value="1"/>
</dbReference>
<dbReference type="InterPro" id="IPR037046">
    <property type="entry name" value="AlkA_N_sf"/>
</dbReference>
<keyword evidence="13" id="KW-0234">DNA repair</keyword>
<dbReference type="InterPro" id="IPR023170">
    <property type="entry name" value="HhH_base_excis_C"/>
</dbReference>
<dbReference type="Pfam" id="PF06029">
    <property type="entry name" value="AlkA_N"/>
    <property type="match status" value="1"/>
</dbReference>
<dbReference type="SUPFAM" id="SSF48150">
    <property type="entry name" value="DNA-glycosylase"/>
    <property type="match status" value="1"/>
</dbReference>
<dbReference type="GO" id="GO:0008168">
    <property type="term" value="F:methyltransferase activity"/>
    <property type="evidence" value="ECO:0007669"/>
    <property type="project" value="UniProtKB-KW"/>
</dbReference>
<dbReference type="Gene3D" id="1.10.10.60">
    <property type="entry name" value="Homeodomain-like"/>
    <property type="match status" value="1"/>
</dbReference>
<dbReference type="SMART" id="SM00478">
    <property type="entry name" value="ENDO3c"/>
    <property type="match status" value="1"/>
</dbReference>
<dbReference type="GO" id="GO:0006285">
    <property type="term" value="P:base-excision repair, AP site formation"/>
    <property type="evidence" value="ECO:0007669"/>
    <property type="project" value="TreeGrafter"/>
</dbReference>
<dbReference type="GO" id="GO:0032993">
    <property type="term" value="C:protein-DNA complex"/>
    <property type="evidence" value="ECO:0007669"/>
    <property type="project" value="TreeGrafter"/>
</dbReference>
<protein>
    <recommendedName>
        <fullName evidence="3">DNA-3-methyladenine glycosylase II</fullName>
        <ecNumber evidence="3">3.2.2.21</ecNumber>
    </recommendedName>
</protein>
<evidence type="ECO:0000256" key="7">
    <source>
        <dbReference type="ARBA" id="ARBA00022763"/>
    </source>
</evidence>
<dbReference type="PROSITE" id="PS01124">
    <property type="entry name" value="HTH_ARAC_FAMILY_2"/>
    <property type="match status" value="1"/>
</dbReference>
<dbReference type="GO" id="GO:0008270">
    <property type="term" value="F:zinc ion binding"/>
    <property type="evidence" value="ECO:0007669"/>
    <property type="project" value="InterPro"/>
</dbReference>
<dbReference type="InterPro" id="IPR035451">
    <property type="entry name" value="Ada-like_dom_sf"/>
</dbReference>
<dbReference type="InterPro" id="IPR010316">
    <property type="entry name" value="AlkA_N"/>
</dbReference>
<evidence type="ECO:0000256" key="5">
    <source>
        <dbReference type="ARBA" id="ARBA00022679"/>
    </source>
</evidence>
<comment type="cofactor">
    <cofactor evidence="2">
        <name>Zn(2+)</name>
        <dbReference type="ChEBI" id="CHEBI:29105"/>
    </cofactor>
</comment>
<name>A0A2Z3HU19_9CAUL</name>
<evidence type="ECO:0000259" key="14">
    <source>
        <dbReference type="PROSITE" id="PS01124"/>
    </source>
</evidence>
<keyword evidence="5" id="KW-0808">Transferase</keyword>
<keyword evidence="9" id="KW-0805">Transcription regulation</keyword>
<gene>
    <name evidence="15" type="ORF">HYN04_03300</name>
</gene>
<dbReference type="GO" id="GO:0032131">
    <property type="term" value="F:alkylated DNA binding"/>
    <property type="evidence" value="ECO:0007669"/>
    <property type="project" value="TreeGrafter"/>
</dbReference>
<keyword evidence="6" id="KW-0479">Metal-binding</keyword>
<keyword evidence="11" id="KW-0010">Activator</keyword>
<dbReference type="RefSeq" id="WP_110449440.1">
    <property type="nucleotide sequence ID" value="NZ_CP029479.1"/>
</dbReference>
<evidence type="ECO:0000256" key="6">
    <source>
        <dbReference type="ARBA" id="ARBA00022723"/>
    </source>
</evidence>
<keyword evidence="4" id="KW-0489">Methyltransferase</keyword>
<proteinExistence type="predicted"/>
<sequence>MDLDPAASFRAFATRDIRLDGRLFAGVTTTGIYCRPVCPARTPRPENVRFFGSAAAAQHAGFRPCLRCRPETAPELGAWNGTANTVSRALALIDLGVLDSGGLQDLTRRLGVGERHLRRLFQEHLGASPVAVAQTRRLLMARRLVLETGLAMSEVALASGFGSIRRFNEAFQAACGHPPSSLRRRPGAEAGLADGVTLRLAYRPPYDWSRMLDFFAQRQVAGVERIDGQAYVRTLAVAGVAGVVRVEPGRGDNLSASLWFPDLRVLPRVLAQVRRVFDLALDPEPVLAHLGKDPDLGPLLARRPGLRAPGAWDGFEVAVRAILGQQVSVVAARGLAGRLAERHGVRLDFEPARRFGLDRLFPGPERLAGLDPESLPMPRARGRALAAIARMTLDDGQLFGPGQDLESAVRRLTALPGVGAWTAQYIAMRALREPDAFPHSDLALLRAAADPEGRRPTPEALLAQAEAWRPWRAYAAAHLWAKDADAASQSKGPAQ</sequence>
<dbReference type="PROSITE" id="PS00041">
    <property type="entry name" value="HTH_ARAC_FAMILY_1"/>
    <property type="match status" value="1"/>
</dbReference>
<evidence type="ECO:0000256" key="13">
    <source>
        <dbReference type="ARBA" id="ARBA00023204"/>
    </source>
</evidence>
<feature type="domain" description="HTH araC/xylS-type" evidence="14">
    <location>
        <begin position="87"/>
        <end position="185"/>
    </location>
</feature>
<evidence type="ECO:0000256" key="10">
    <source>
        <dbReference type="ARBA" id="ARBA00023125"/>
    </source>
</evidence>
<evidence type="ECO:0000256" key="4">
    <source>
        <dbReference type="ARBA" id="ARBA00022603"/>
    </source>
</evidence>
<evidence type="ECO:0000313" key="16">
    <source>
        <dbReference type="Proteomes" id="UP000247763"/>
    </source>
</evidence>
<dbReference type="PANTHER" id="PTHR43003:SF13">
    <property type="entry name" value="DNA-3-METHYLADENINE GLYCOSYLASE 2"/>
    <property type="match status" value="1"/>
</dbReference>
<organism evidence="15 16">
    <name type="scientific">Phenylobacterium parvum</name>
    <dbReference type="NCBI Taxonomy" id="2201350"/>
    <lineage>
        <taxon>Bacteria</taxon>
        <taxon>Pseudomonadati</taxon>
        <taxon>Pseudomonadota</taxon>
        <taxon>Alphaproteobacteria</taxon>
        <taxon>Caulobacterales</taxon>
        <taxon>Caulobacteraceae</taxon>
        <taxon>Phenylobacterium</taxon>
    </lineage>
</organism>
<dbReference type="Pfam" id="PF12833">
    <property type="entry name" value="HTH_18"/>
    <property type="match status" value="1"/>
</dbReference>
<reference evidence="16" key="1">
    <citation type="submission" date="2018-05" db="EMBL/GenBank/DDBJ databases">
        <title>Genome sequencing of Phenylobacterium sp. HYN0004.</title>
        <authorList>
            <person name="Yi H."/>
            <person name="Baek C."/>
        </authorList>
    </citation>
    <scope>NUCLEOTIDE SEQUENCE [LARGE SCALE GENOMIC DNA]</scope>
    <source>
        <strain evidence="16">HYN0004</strain>
    </source>
</reference>
<dbReference type="InterPro" id="IPR004026">
    <property type="entry name" value="Ada_DNA_repair_Zn-bd"/>
</dbReference>
<dbReference type="EC" id="3.2.2.21" evidence="3"/>
<dbReference type="KEGG" id="phb:HYN04_03300"/>
<evidence type="ECO:0000256" key="1">
    <source>
        <dbReference type="ARBA" id="ARBA00000086"/>
    </source>
</evidence>
<dbReference type="InterPro" id="IPR051912">
    <property type="entry name" value="Alkylbase_DNA_Glycosylase/TA"/>
</dbReference>
<dbReference type="Gene3D" id="3.30.310.20">
    <property type="entry name" value="DNA-3-methyladenine glycosylase AlkA, N-terminal domain"/>
    <property type="match status" value="1"/>
</dbReference>